<evidence type="ECO:0000313" key="12">
    <source>
        <dbReference type="Proteomes" id="UP000694396"/>
    </source>
</evidence>
<dbReference type="InterPro" id="IPR003417">
    <property type="entry name" value="CBF_beta"/>
</dbReference>
<keyword evidence="12" id="KW-1185">Reference proteome</keyword>
<dbReference type="FunFam" id="2.40.250.10:FF:000001">
    <property type="entry name" value="Core-binding factor subunit beta"/>
    <property type="match status" value="1"/>
</dbReference>
<evidence type="ECO:0000256" key="10">
    <source>
        <dbReference type="SAM" id="MobiDB-lite"/>
    </source>
</evidence>
<organism evidence="11 12">
    <name type="scientific">Cyanoderma ruficeps</name>
    <name type="common">rufous-capped babbler</name>
    <dbReference type="NCBI Taxonomy" id="181631"/>
    <lineage>
        <taxon>Eukaryota</taxon>
        <taxon>Metazoa</taxon>
        <taxon>Chordata</taxon>
        <taxon>Craniata</taxon>
        <taxon>Vertebrata</taxon>
        <taxon>Euteleostomi</taxon>
        <taxon>Archelosauria</taxon>
        <taxon>Archosauria</taxon>
        <taxon>Dinosauria</taxon>
        <taxon>Saurischia</taxon>
        <taxon>Theropoda</taxon>
        <taxon>Coelurosauria</taxon>
        <taxon>Aves</taxon>
        <taxon>Neognathae</taxon>
        <taxon>Neoaves</taxon>
        <taxon>Telluraves</taxon>
        <taxon>Australaves</taxon>
        <taxon>Passeriformes</taxon>
        <taxon>Sylvioidea</taxon>
        <taxon>Timaliidae</taxon>
        <taxon>Cyanoderma</taxon>
    </lineage>
</organism>
<feature type="region of interest" description="Disordered" evidence="10">
    <location>
        <begin position="20"/>
        <end position="117"/>
    </location>
</feature>
<accession>A0A8C3XGY3</accession>
<dbReference type="PANTHER" id="PTHR10276:SF3">
    <property type="entry name" value="CORE-BINDING FACTOR SUBUNIT BETA"/>
    <property type="match status" value="1"/>
</dbReference>
<comment type="similarity">
    <text evidence="3">Belongs to the CBF-beta family.</text>
</comment>
<evidence type="ECO:0000256" key="2">
    <source>
        <dbReference type="ARBA" id="ARBA00023242"/>
    </source>
</evidence>
<dbReference type="Ensembl" id="ENSCRFT00000020791.1">
    <property type="protein sequence ID" value="ENSCRFP00000020120.1"/>
    <property type="gene ID" value="ENSCRFG00000015027.1"/>
</dbReference>
<comment type="subunit">
    <text evidence="5">Heterodimer with RUNX1, RUNX2 and RUNX3. Interacts with COPRS. Found in a complex with PRMT5 and RUNX1.</text>
</comment>
<evidence type="ECO:0000256" key="5">
    <source>
        <dbReference type="ARBA" id="ARBA00065003"/>
    </source>
</evidence>
<dbReference type="PANTHER" id="PTHR10276">
    <property type="entry name" value="CORE-BINDING FACTOR, BETA SUBUNIT"/>
    <property type="match status" value="1"/>
</dbReference>
<evidence type="ECO:0000256" key="1">
    <source>
        <dbReference type="ARBA" id="ARBA00004123"/>
    </source>
</evidence>
<dbReference type="GO" id="GO:0043565">
    <property type="term" value="F:sequence-specific DNA binding"/>
    <property type="evidence" value="ECO:0007669"/>
    <property type="project" value="TreeGrafter"/>
</dbReference>
<feature type="compositionally biased region" description="Gly residues" evidence="10">
    <location>
        <begin position="45"/>
        <end position="65"/>
    </location>
</feature>
<sequence>MRRGGGGVVNGAAVRAEFTSREEVGGEGAGWGRERAAAAAAASSSGGGCGCSACAAGGGGTGGGKGGRRRRGLTKGEASAGAGTARGGREGGREGRRAAGGGGPTTMPRVVPDQRSKFENEEFFRKLSRECEIKYTGFRDRPHEERQARFQNACRDGRSEIAFVATGTNLSLQFFPASWQGEQRQTPTREYVDFEREGGKVYLKAPMILNGVCVIWKGWIDLQRLDGMGCLEFDEERAQQEDALAQQAFEEARRRTREFEDRDRSHREEMEVRVSQLLSVTGKKTARP</sequence>
<dbReference type="GO" id="GO:0003713">
    <property type="term" value="F:transcription coactivator activity"/>
    <property type="evidence" value="ECO:0007669"/>
    <property type="project" value="InterPro"/>
</dbReference>
<feature type="compositionally biased region" description="Basic and acidic residues" evidence="10">
    <location>
        <begin position="255"/>
        <end position="272"/>
    </location>
</feature>
<evidence type="ECO:0000256" key="4">
    <source>
        <dbReference type="ARBA" id="ARBA00056501"/>
    </source>
</evidence>
<dbReference type="Gene3D" id="2.40.250.10">
    <property type="entry name" value="Core binding factor, beta subunit"/>
    <property type="match status" value="1"/>
</dbReference>
<reference evidence="11" key="2">
    <citation type="submission" date="2025-09" db="UniProtKB">
        <authorList>
            <consortium name="Ensembl"/>
        </authorList>
    </citation>
    <scope>IDENTIFICATION</scope>
</reference>
<comment type="function">
    <text evidence="4">Forms the heterodimeric complex core-binding factor (CBF) with RUNX family proteins (RUNX1, RUNX2, and RUNX3). RUNX members modulate the transcription of their target genes through recognizing the core consensus binding sequence 5'-TGTGGT-3', or very rarely, 5'-TGCGGT-3', within their regulatory regions via their runt domain, while CBFB is a non-DNA-binding regulatory subunit that allosterically enhances the sequence-specific DNA-binding capacity of RUNX. The heterodimers bind to the core site of a number of enhancers and promoters, including murine leukemia virus, polyomavirus enhancer, T-cell receptor enhancers, LCK, IL3 and GM-CSF promoters. CBF complexes repress ZBTB7B transcription factor during cytotoxic (CD8+) T cell development. They bind to RUNX-binding sequence within the ZBTB7B locus acting as transcriptional silencer and allowing for cytotoxic T cell differentiation.</text>
</comment>
<protein>
    <recommendedName>
        <fullName evidence="6">Core-binding factor subunit beta</fullName>
    </recommendedName>
    <alternativeName>
        <fullName evidence="8">Polyomavirus enhancer-binding protein 2 beta subunit</fullName>
    </alternativeName>
    <alternativeName>
        <fullName evidence="7">SL3-3 enhancer factor 1 subunit beta</fullName>
    </alternativeName>
    <alternativeName>
        <fullName evidence="9">SL3/AKV core-binding factor beta subunit</fullName>
    </alternativeName>
</protein>
<comment type="subcellular location">
    <subcellularLocation>
        <location evidence="1">Nucleus</location>
    </subcellularLocation>
</comment>
<dbReference type="InterPro" id="IPR036552">
    <property type="entry name" value="CBF_bsu_sf"/>
</dbReference>
<evidence type="ECO:0000256" key="6">
    <source>
        <dbReference type="ARBA" id="ARBA00074647"/>
    </source>
</evidence>
<evidence type="ECO:0000256" key="3">
    <source>
        <dbReference type="ARBA" id="ARBA00025734"/>
    </source>
</evidence>
<evidence type="ECO:0000256" key="8">
    <source>
        <dbReference type="ARBA" id="ARBA00077926"/>
    </source>
</evidence>
<evidence type="ECO:0000256" key="9">
    <source>
        <dbReference type="ARBA" id="ARBA00082632"/>
    </source>
</evidence>
<dbReference type="AlphaFoldDB" id="A0A8C3XGY3"/>
<evidence type="ECO:0000256" key="7">
    <source>
        <dbReference type="ARBA" id="ARBA00077129"/>
    </source>
</evidence>
<feature type="region of interest" description="Disordered" evidence="10">
    <location>
        <begin position="255"/>
        <end position="288"/>
    </location>
</feature>
<reference evidence="11" key="1">
    <citation type="submission" date="2025-08" db="UniProtKB">
        <authorList>
            <consortium name="Ensembl"/>
        </authorList>
    </citation>
    <scope>IDENTIFICATION</scope>
</reference>
<dbReference type="GO" id="GO:0016513">
    <property type="term" value="C:core-binding factor complex"/>
    <property type="evidence" value="ECO:0007669"/>
    <property type="project" value="TreeGrafter"/>
</dbReference>
<evidence type="ECO:0000313" key="11">
    <source>
        <dbReference type="Ensembl" id="ENSCRFP00000020120.1"/>
    </source>
</evidence>
<feature type="compositionally biased region" description="Basic and acidic residues" evidence="10">
    <location>
        <begin position="87"/>
        <end position="97"/>
    </location>
</feature>
<name>A0A8C3XGY3_9PASS</name>
<dbReference type="Pfam" id="PF02312">
    <property type="entry name" value="CBF_beta"/>
    <property type="match status" value="1"/>
</dbReference>
<keyword evidence="2" id="KW-0539">Nucleus</keyword>
<dbReference type="GO" id="GO:0006357">
    <property type="term" value="P:regulation of transcription by RNA polymerase II"/>
    <property type="evidence" value="ECO:0007669"/>
    <property type="project" value="TreeGrafter"/>
</dbReference>
<dbReference type="Proteomes" id="UP000694396">
    <property type="component" value="Unplaced"/>
</dbReference>
<dbReference type="SUPFAM" id="SSF50723">
    <property type="entry name" value="Core binding factor beta, CBF"/>
    <property type="match status" value="1"/>
</dbReference>
<proteinExistence type="inferred from homology"/>